<feature type="domain" description="Coilin tudor" evidence="3">
    <location>
        <begin position="428"/>
        <end position="532"/>
    </location>
</feature>
<reference evidence="4 5" key="1">
    <citation type="submission" date="2013-09" db="EMBL/GenBank/DDBJ databases">
        <title>Corchorus capsularis genome sequencing.</title>
        <authorList>
            <person name="Alam M."/>
            <person name="Haque M.S."/>
            <person name="Islam M.S."/>
            <person name="Emdad E.M."/>
            <person name="Islam M.M."/>
            <person name="Ahmed B."/>
            <person name="Halim A."/>
            <person name="Hossen Q.M.M."/>
            <person name="Hossain M.Z."/>
            <person name="Ahmed R."/>
            <person name="Khan M.M."/>
            <person name="Islam R."/>
            <person name="Rashid M.M."/>
            <person name="Khan S.A."/>
            <person name="Rahman M.S."/>
            <person name="Alam M."/>
        </authorList>
    </citation>
    <scope>NUCLEOTIDE SEQUENCE [LARGE SCALE GENOMIC DNA]</scope>
    <source>
        <strain evidence="5">cv. CVL-1</strain>
        <tissue evidence="4">Whole seedling</tissue>
    </source>
</reference>
<feature type="compositionally biased region" description="Basic and acidic residues" evidence="1">
    <location>
        <begin position="583"/>
        <end position="593"/>
    </location>
</feature>
<dbReference type="InterPro" id="IPR024822">
    <property type="entry name" value="Coilin"/>
</dbReference>
<dbReference type="InterPro" id="IPR031722">
    <property type="entry name" value="Coilin_N"/>
</dbReference>
<dbReference type="EMBL" id="AWWV01013726">
    <property type="protein sequence ID" value="OMO60278.1"/>
    <property type="molecule type" value="Genomic_DNA"/>
</dbReference>
<feature type="compositionally biased region" description="Basic residues" evidence="1">
    <location>
        <begin position="281"/>
        <end position="295"/>
    </location>
</feature>
<dbReference type="InterPro" id="IPR056398">
    <property type="entry name" value="Tudor_Coilin"/>
</dbReference>
<protein>
    <submittedName>
        <fullName evidence="4">Coilin</fullName>
    </submittedName>
</protein>
<feature type="compositionally biased region" description="Acidic residues" evidence="1">
    <location>
        <begin position="233"/>
        <end position="253"/>
    </location>
</feature>
<dbReference type="GO" id="GO:0030619">
    <property type="term" value="F:U1 snRNA binding"/>
    <property type="evidence" value="ECO:0007669"/>
    <property type="project" value="EnsemblPlants"/>
</dbReference>
<proteinExistence type="predicted"/>
<accession>A0A1R3GQ89</accession>
<dbReference type="Gramene" id="OMO60278">
    <property type="protein sequence ID" value="OMO60278"/>
    <property type="gene ID" value="CCACVL1_24276"/>
</dbReference>
<evidence type="ECO:0000259" key="2">
    <source>
        <dbReference type="Pfam" id="PF15862"/>
    </source>
</evidence>
<feature type="compositionally biased region" description="Polar residues" evidence="1">
    <location>
        <begin position="537"/>
        <end position="558"/>
    </location>
</feature>
<evidence type="ECO:0000313" key="5">
    <source>
        <dbReference type="Proteomes" id="UP000188268"/>
    </source>
</evidence>
<dbReference type="Pfam" id="PF23086">
    <property type="entry name" value="Tudor_Coilin"/>
    <property type="match status" value="1"/>
</dbReference>
<keyword evidence="5" id="KW-1185">Reference proteome</keyword>
<feature type="region of interest" description="Disordered" evidence="1">
    <location>
        <begin position="135"/>
        <end position="299"/>
    </location>
</feature>
<evidence type="ECO:0000259" key="3">
    <source>
        <dbReference type="Pfam" id="PF23086"/>
    </source>
</evidence>
<evidence type="ECO:0000313" key="4">
    <source>
        <dbReference type="EMBL" id="OMO60278.1"/>
    </source>
</evidence>
<dbReference type="GO" id="GO:0000387">
    <property type="term" value="P:spliceosomal snRNP assembly"/>
    <property type="evidence" value="ECO:0007669"/>
    <property type="project" value="TreeGrafter"/>
</dbReference>
<dbReference type="GO" id="GO:0015030">
    <property type="term" value="C:Cajal body"/>
    <property type="evidence" value="ECO:0007669"/>
    <property type="project" value="TreeGrafter"/>
</dbReference>
<feature type="region of interest" description="Disordered" evidence="1">
    <location>
        <begin position="583"/>
        <end position="605"/>
    </location>
</feature>
<dbReference type="Proteomes" id="UP000188268">
    <property type="component" value="Unassembled WGS sequence"/>
</dbReference>
<dbReference type="PANTHER" id="PTHR15197:SF0">
    <property type="entry name" value="COILIN"/>
    <property type="match status" value="1"/>
</dbReference>
<dbReference type="STRING" id="210143.A0A1R3GQ89"/>
<comment type="caution">
    <text evidence="4">The sequence shown here is derived from an EMBL/GenBank/DDBJ whole genome shotgun (WGS) entry which is preliminary data.</text>
</comment>
<sequence>MESSVRLRLEFEDRHTLSKSQRKQGLNRSLILLKPQHNTISDLSSYLLHIFDLQKSCPNGLILSMDGFVLPPFESTCIFKDKDIINVKKKGGKSSDIVKVDKGFNSLEELEFVEQPPVNTNRGVKLLAYEEFNKETGGYDSESEEDEEELDPSLENQALVESTPIENMVSKKRKASKNLRRSKRKKSKLASAEKSPIPEDDRNDVNLKKSKRSHQHTVVPKEKVVEKSSPVDAEGEPEESNGPEIDESSDDEPNIGRLNQLQETGKGIVDASQTTSEAKKPPSRSARRKQAKRRWLREQAKIEKEKLHLEQQIGKDNQQSLAKENLQVSEEHLQSVRNSDANDNAVPIVVRPGHIRFEPLEEEDDVPAVQQNQISRETFQWNGITSKKKGQKWGMEKTTFLKRNEDKSHSQVSSEVVAVVEKTTVTDDMDFDKLTPYSTLPKEGDIVAYRLVELSSTWTPELCSFRVGKISHYDAKSTKIMLTPVPEYPNAHKKKIDGDESEEQIGTSLYEEDGSLEIDYSSLVDVRLVKHGNSNTINSVGGDINENSAQDQNVQPNGSAPPAQANGVVDAWEEISQALSAKKAELSKEDGWSRTDSSGKGSWSYRALRRSALGPTMALLRSQNGV</sequence>
<dbReference type="OMA" id="CEYKKQT"/>
<organism evidence="4 5">
    <name type="scientific">Corchorus capsularis</name>
    <name type="common">Jute</name>
    <dbReference type="NCBI Taxonomy" id="210143"/>
    <lineage>
        <taxon>Eukaryota</taxon>
        <taxon>Viridiplantae</taxon>
        <taxon>Streptophyta</taxon>
        <taxon>Embryophyta</taxon>
        <taxon>Tracheophyta</taxon>
        <taxon>Spermatophyta</taxon>
        <taxon>Magnoliopsida</taxon>
        <taxon>eudicotyledons</taxon>
        <taxon>Gunneridae</taxon>
        <taxon>Pentapetalae</taxon>
        <taxon>rosids</taxon>
        <taxon>malvids</taxon>
        <taxon>Malvales</taxon>
        <taxon>Malvaceae</taxon>
        <taxon>Grewioideae</taxon>
        <taxon>Apeibeae</taxon>
        <taxon>Corchorus</taxon>
    </lineage>
</organism>
<dbReference type="Pfam" id="PF15862">
    <property type="entry name" value="Coilin_N"/>
    <property type="match status" value="1"/>
</dbReference>
<feature type="compositionally biased region" description="Basic residues" evidence="1">
    <location>
        <begin position="170"/>
        <end position="188"/>
    </location>
</feature>
<evidence type="ECO:0000256" key="1">
    <source>
        <dbReference type="SAM" id="MobiDB-lite"/>
    </source>
</evidence>
<dbReference type="OrthoDB" id="74813at2759"/>
<feature type="domain" description="Coilin N-terminal" evidence="2">
    <location>
        <begin position="5"/>
        <end position="193"/>
    </location>
</feature>
<feature type="compositionally biased region" description="Basic and acidic residues" evidence="1">
    <location>
        <begin position="196"/>
        <end position="207"/>
    </location>
</feature>
<dbReference type="AlphaFoldDB" id="A0A1R3GQ89"/>
<feature type="region of interest" description="Disordered" evidence="1">
    <location>
        <begin position="537"/>
        <end position="565"/>
    </location>
</feature>
<name>A0A1R3GQ89_COCAP</name>
<feature type="compositionally biased region" description="Acidic residues" evidence="1">
    <location>
        <begin position="141"/>
        <end position="152"/>
    </location>
</feature>
<dbReference type="PANTHER" id="PTHR15197">
    <property type="entry name" value="COILIN P80"/>
    <property type="match status" value="1"/>
</dbReference>
<gene>
    <name evidence="4" type="ORF">CCACVL1_24276</name>
</gene>
<dbReference type="GO" id="GO:0030620">
    <property type="term" value="F:U2 snRNA binding"/>
    <property type="evidence" value="ECO:0007669"/>
    <property type="project" value="EnsemblPlants"/>
</dbReference>